<accession>U5VSZ8</accession>
<dbReference type="GO" id="GO:0003677">
    <property type="term" value="F:DNA binding"/>
    <property type="evidence" value="ECO:0007669"/>
    <property type="project" value="InterPro"/>
</dbReference>
<dbReference type="GO" id="GO:0003918">
    <property type="term" value="F:DNA topoisomerase type II (double strand cut, ATP-hydrolyzing) activity"/>
    <property type="evidence" value="ECO:0007669"/>
    <property type="project" value="InterPro"/>
</dbReference>
<name>U5VSZ8_9ACTN</name>
<evidence type="ECO:0000313" key="1">
    <source>
        <dbReference type="EMBL" id="AGZ40078.1"/>
    </source>
</evidence>
<proteinExistence type="predicted"/>
<dbReference type="AlphaFoldDB" id="U5VSZ8"/>
<dbReference type="Proteomes" id="UP000017746">
    <property type="component" value="Chromosome"/>
</dbReference>
<organism evidence="1 2">
    <name type="scientific">Actinoplanes friuliensis DSM 7358</name>
    <dbReference type="NCBI Taxonomy" id="1246995"/>
    <lineage>
        <taxon>Bacteria</taxon>
        <taxon>Bacillati</taxon>
        <taxon>Actinomycetota</taxon>
        <taxon>Actinomycetes</taxon>
        <taxon>Micromonosporales</taxon>
        <taxon>Micromonosporaceae</taxon>
        <taxon>Actinoplanes</taxon>
    </lineage>
</organism>
<gene>
    <name evidence="1" type="ORF">AFR_08945</name>
</gene>
<dbReference type="KEGG" id="afs:AFR_08945"/>
<evidence type="ECO:0000313" key="2">
    <source>
        <dbReference type="Proteomes" id="UP000017746"/>
    </source>
</evidence>
<dbReference type="Gene3D" id="1.10.268.10">
    <property type="entry name" value="Topoisomerase, domain 3"/>
    <property type="match status" value="1"/>
</dbReference>
<dbReference type="GO" id="GO:0005524">
    <property type="term" value="F:ATP binding"/>
    <property type="evidence" value="ECO:0007669"/>
    <property type="project" value="InterPro"/>
</dbReference>
<protein>
    <submittedName>
        <fullName evidence="1">Uncharacterized protein</fullName>
    </submittedName>
</protein>
<keyword evidence="2" id="KW-1185">Reference proteome</keyword>
<dbReference type="PATRIC" id="fig|1246995.3.peg.1820"/>
<dbReference type="EMBL" id="CP006272">
    <property type="protein sequence ID" value="AGZ40078.1"/>
    <property type="molecule type" value="Genomic_DNA"/>
</dbReference>
<dbReference type="InterPro" id="IPR013757">
    <property type="entry name" value="Topo_IIA_A_a_sf"/>
</dbReference>
<dbReference type="RefSeq" id="WP_023359609.1">
    <property type="nucleotide sequence ID" value="NC_022657.1"/>
</dbReference>
<sequence>MSATELQLLEAKLLAATWASEIAAIAQQAPTAKAAVEELMTRYSLHVDQAVTIMDSPFRFVTADVRERLEAEIAVSKAAHPTE</sequence>
<reference evidence="1 2" key="1">
    <citation type="journal article" date="2014" name="J. Biotechnol.">
        <title>Complete genome sequence of the actinobacterium Actinoplanes friuliensis HAG 010964, producer of the lipopeptide antibiotic friulimycin.</title>
        <authorList>
            <person name="Ruckert C."/>
            <person name="Szczepanowski R."/>
            <person name="Albersmeier A."/>
            <person name="Goesmann A."/>
            <person name="Fischer N."/>
            <person name="Steinkamper A."/>
            <person name="Puhler A."/>
            <person name="Biener R."/>
            <person name="Schwartz D."/>
            <person name="Kalinowski J."/>
        </authorList>
    </citation>
    <scope>NUCLEOTIDE SEQUENCE [LARGE SCALE GENOMIC DNA]</scope>
    <source>
        <strain evidence="1 2">DSM 7358</strain>
    </source>
</reference>
<dbReference type="HOGENOM" id="CLU_2535034_0_0_11"/>